<dbReference type="InterPro" id="IPR000582">
    <property type="entry name" value="Acyl-CoA-binding_protein"/>
</dbReference>
<dbReference type="PANTHER" id="PTHR23310:SF62">
    <property type="entry name" value="ACYL-COA BINDING PROTEIN 1, ISOFORM A"/>
    <property type="match status" value="1"/>
</dbReference>
<evidence type="ECO:0000256" key="2">
    <source>
        <dbReference type="ARBA" id="ARBA00023121"/>
    </source>
</evidence>
<dbReference type="OrthoDB" id="346910at2759"/>
<dbReference type="Proteomes" id="UP001140217">
    <property type="component" value="Unassembled WGS sequence"/>
</dbReference>
<dbReference type="GO" id="GO:0000062">
    <property type="term" value="F:fatty-acyl-CoA binding"/>
    <property type="evidence" value="ECO:0007669"/>
    <property type="project" value="InterPro"/>
</dbReference>
<evidence type="ECO:0000259" key="3">
    <source>
        <dbReference type="PROSITE" id="PS51228"/>
    </source>
</evidence>
<dbReference type="Gene3D" id="1.20.80.10">
    <property type="match status" value="1"/>
</dbReference>
<proteinExistence type="inferred from homology"/>
<keyword evidence="2" id="KW-0446">Lipid-binding</keyword>
<evidence type="ECO:0000256" key="1">
    <source>
        <dbReference type="ARBA" id="ARBA00005567"/>
    </source>
</evidence>
<dbReference type="SUPFAM" id="SSF47027">
    <property type="entry name" value="Acyl-CoA binding protein"/>
    <property type="match status" value="1"/>
</dbReference>
<dbReference type="AlphaFoldDB" id="A0A9W8HC88"/>
<organism evidence="4 5">
    <name type="scientific">Coemansia javaensis</name>
    <dbReference type="NCBI Taxonomy" id="2761396"/>
    <lineage>
        <taxon>Eukaryota</taxon>
        <taxon>Fungi</taxon>
        <taxon>Fungi incertae sedis</taxon>
        <taxon>Zoopagomycota</taxon>
        <taxon>Kickxellomycotina</taxon>
        <taxon>Kickxellomycetes</taxon>
        <taxon>Kickxellales</taxon>
        <taxon>Kickxellaceae</taxon>
        <taxon>Coemansia</taxon>
    </lineage>
</organism>
<accession>A0A9W8HC88</accession>
<dbReference type="PRINTS" id="PR00689">
    <property type="entry name" value="ACOABINDINGP"/>
</dbReference>
<dbReference type="Pfam" id="PF00887">
    <property type="entry name" value="ACBP"/>
    <property type="match status" value="1"/>
</dbReference>
<keyword evidence="5" id="KW-1185">Reference proteome</keyword>
<protein>
    <recommendedName>
        <fullName evidence="3">ACB domain-containing protein</fullName>
    </recommendedName>
</protein>
<reference evidence="4" key="1">
    <citation type="submission" date="2022-07" db="EMBL/GenBank/DDBJ databases">
        <title>Phylogenomic reconstructions and comparative analyses of Kickxellomycotina fungi.</title>
        <authorList>
            <person name="Reynolds N.K."/>
            <person name="Stajich J.E."/>
            <person name="Barry K."/>
            <person name="Grigoriev I.V."/>
            <person name="Crous P."/>
            <person name="Smith M.E."/>
        </authorList>
    </citation>
    <scope>NUCLEOTIDE SEQUENCE</scope>
    <source>
        <strain evidence="4">NBRC 105414</strain>
    </source>
</reference>
<gene>
    <name evidence="4" type="ORF">H4R18_004431</name>
</gene>
<comment type="similarity">
    <text evidence="1">Belongs to the ACBP family.</text>
</comment>
<dbReference type="InterPro" id="IPR035984">
    <property type="entry name" value="Acyl-CoA-binding_sf"/>
</dbReference>
<dbReference type="InterPro" id="IPR014352">
    <property type="entry name" value="FERM/acyl-CoA-bd_prot_sf"/>
</dbReference>
<feature type="domain" description="ACB" evidence="3">
    <location>
        <begin position="14"/>
        <end position="99"/>
    </location>
</feature>
<evidence type="ECO:0000313" key="4">
    <source>
        <dbReference type="EMBL" id="KAJ2778715.1"/>
    </source>
</evidence>
<dbReference type="PANTHER" id="PTHR23310">
    <property type="entry name" value="ACYL-COA-BINDING PROTEIN, ACBP"/>
    <property type="match status" value="1"/>
</dbReference>
<dbReference type="PROSITE" id="PS51228">
    <property type="entry name" value="ACB_2"/>
    <property type="match status" value="1"/>
</dbReference>
<evidence type="ECO:0000313" key="5">
    <source>
        <dbReference type="Proteomes" id="UP001140217"/>
    </source>
</evidence>
<dbReference type="GO" id="GO:0006631">
    <property type="term" value="P:fatty acid metabolic process"/>
    <property type="evidence" value="ECO:0007669"/>
    <property type="project" value="TreeGrafter"/>
</dbReference>
<comment type="caution">
    <text evidence="4">The sequence shown here is derived from an EMBL/GenBank/DDBJ whole genome shotgun (WGS) entry which is preliminary data.</text>
</comment>
<name>A0A9W8HC88_9FUNG</name>
<sequence>MSAAPLTEAELEQLKAQFEAKAEEVKVLPKAPSNEVKLQLYGLFKQSKVGNNTTPKPGMLDFKGKAMWEAWTAQKDKEPAKAMDEYIKLVEKLQEEAKAEAAE</sequence>
<dbReference type="EMBL" id="JANBUL010000214">
    <property type="protein sequence ID" value="KAJ2778715.1"/>
    <property type="molecule type" value="Genomic_DNA"/>
</dbReference>